<proteinExistence type="predicted"/>
<reference evidence="1" key="1">
    <citation type="submission" date="2014-09" db="EMBL/GenBank/DDBJ databases">
        <authorList>
            <person name="Magalhaes I.L.F."/>
            <person name="Oliveira U."/>
            <person name="Santos F.R."/>
            <person name="Vidigal T.H.D.A."/>
            <person name="Brescovit A.D."/>
            <person name="Santos A.J."/>
        </authorList>
    </citation>
    <scope>NUCLEOTIDE SEQUENCE</scope>
    <source>
        <tissue evidence="1">Shoot tissue taken approximately 20 cm above the soil surface</tissue>
    </source>
</reference>
<sequence length="29" mass="3342">MNFGTNITQGLLESVRRMGFLGFLLVQIW</sequence>
<evidence type="ECO:0000313" key="1">
    <source>
        <dbReference type="EMBL" id="JAD36224.1"/>
    </source>
</evidence>
<dbReference type="AlphaFoldDB" id="A0A0A8Z9Y3"/>
<accession>A0A0A8Z9Y3</accession>
<name>A0A0A8Z9Y3_ARUDO</name>
<protein>
    <submittedName>
        <fullName evidence="1">Uncharacterized protein</fullName>
    </submittedName>
</protein>
<reference evidence="1" key="2">
    <citation type="journal article" date="2015" name="Data Brief">
        <title>Shoot transcriptome of the giant reed, Arundo donax.</title>
        <authorList>
            <person name="Barrero R.A."/>
            <person name="Guerrero F.D."/>
            <person name="Moolhuijzen P."/>
            <person name="Goolsby J.A."/>
            <person name="Tidwell J."/>
            <person name="Bellgard S.E."/>
            <person name="Bellgard M.I."/>
        </authorList>
    </citation>
    <scope>NUCLEOTIDE SEQUENCE</scope>
    <source>
        <tissue evidence="1">Shoot tissue taken approximately 20 cm above the soil surface</tissue>
    </source>
</reference>
<dbReference type="EMBL" id="GBRH01261671">
    <property type="protein sequence ID" value="JAD36224.1"/>
    <property type="molecule type" value="Transcribed_RNA"/>
</dbReference>
<organism evidence="1">
    <name type="scientific">Arundo donax</name>
    <name type="common">Giant reed</name>
    <name type="synonym">Donax arundinaceus</name>
    <dbReference type="NCBI Taxonomy" id="35708"/>
    <lineage>
        <taxon>Eukaryota</taxon>
        <taxon>Viridiplantae</taxon>
        <taxon>Streptophyta</taxon>
        <taxon>Embryophyta</taxon>
        <taxon>Tracheophyta</taxon>
        <taxon>Spermatophyta</taxon>
        <taxon>Magnoliopsida</taxon>
        <taxon>Liliopsida</taxon>
        <taxon>Poales</taxon>
        <taxon>Poaceae</taxon>
        <taxon>PACMAD clade</taxon>
        <taxon>Arundinoideae</taxon>
        <taxon>Arundineae</taxon>
        <taxon>Arundo</taxon>
    </lineage>
</organism>